<name>A0A2R6W7M2_MARPO</name>
<proteinExistence type="predicted"/>
<protein>
    <submittedName>
        <fullName evidence="1">Uncharacterized protein</fullName>
    </submittedName>
</protein>
<dbReference type="Proteomes" id="UP000244005">
    <property type="component" value="Unassembled WGS sequence"/>
</dbReference>
<dbReference type="AlphaFoldDB" id="A0A2R6W7M2"/>
<dbReference type="EMBL" id="KZ772805">
    <property type="protein sequence ID" value="PTQ29851.1"/>
    <property type="molecule type" value="Genomic_DNA"/>
</dbReference>
<reference evidence="2" key="1">
    <citation type="journal article" date="2017" name="Cell">
        <title>Insights into land plant evolution garnered from the Marchantia polymorpha genome.</title>
        <authorList>
            <person name="Bowman J.L."/>
            <person name="Kohchi T."/>
            <person name="Yamato K.T."/>
            <person name="Jenkins J."/>
            <person name="Shu S."/>
            <person name="Ishizaki K."/>
            <person name="Yamaoka S."/>
            <person name="Nishihama R."/>
            <person name="Nakamura Y."/>
            <person name="Berger F."/>
            <person name="Adam C."/>
            <person name="Aki S.S."/>
            <person name="Althoff F."/>
            <person name="Araki T."/>
            <person name="Arteaga-Vazquez M.A."/>
            <person name="Balasubrmanian S."/>
            <person name="Barry K."/>
            <person name="Bauer D."/>
            <person name="Boehm C.R."/>
            <person name="Briginshaw L."/>
            <person name="Caballero-Perez J."/>
            <person name="Catarino B."/>
            <person name="Chen F."/>
            <person name="Chiyoda S."/>
            <person name="Chovatia M."/>
            <person name="Davies K.M."/>
            <person name="Delmans M."/>
            <person name="Demura T."/>
            <person name="Dierschke T."/>
            <person name="Dolan L."/>
            <person name="Dorantes-Acosta A.E."/>
            <person name="Eklund D.M."/>
            <person name="Florent S.N."/>
            <person name="Flores-Sandoval E."/>
            <person name="Fujiyama A."/>
            <person name="Fukuzawa H."/>
            <person name="Galik B."/>
            <person name="Grimanelli D."/>
            <person name="Grimwood J."/>
            <person name="Grossniklaus U."/>
            <person name="Hamada T."/>
            <person name="Haseloff J."/>
            <person name="Hetherington A.J."/>
            <person name="Higo A."/>
            <person name="Hirakawa Y."/>
            <person name="Hundley H.N."/>
            <person name="Ikeda Y."/>
            <person name="Inoue K."/>
            <person name="Inoue S.I."/>
            <person name="Ishida S."/>
            <person name="Jia Q."/>
            <person name="Kakita M."/>
            <person name="Kanazawa T."/>
            <person name="Kawai Y."/>
            <person name="Kawashima T."/>
            <person name="Kennedy M."/>
            <person name="Kinose K."/>
            <person name="Kinoshita T."/>
            <person name="Kohara Y."/>
            <person name="Koide E."/>
            <person name="Komatsu K."/>
            <person name="Kopischke S."/>
            <person name="Kubo M."/>
            <person name="Kyozuka J."/>
            <person name="Lagercrantz U."/>
            <person name="Lin S.S."/>
            <person name="Lindquist E."/>
            <person name="Lipzen A.M."/>
            <person name="Lu C.W."/>
            <person name="De Luna E."/>
            <person name="Martienssen R.A."/>
            <person name="Minamino N."/>
            <person name="Mizutani M."/>
            <person name="Mizutani M."/>
            <person name="Mochizuki N."/>
            <person name="Monte I."/>
            <person name="Mosher R."/>
            <person name="Nagasaki H."/>
            <person name="Nakagami H."/>
            <person name="Naramoto S."/>
            <person name="Nishitani K."/>
            <person name="Ohtani M."/>
            <person name="Okamoto T."/>
            <person name="Okumura M."/>
            <person name="Phillips J."/>
            <person name="Pollak B."/>
            <person name="Reinders A."/>
            <person name="Rovekamp M."/>
            <person name="Sano R."/>
            <person name="Sawa S."/>
            <person name="Schmid M.W."/>
            <person name="Shirakawa M."/>
            <person name="Solano R."/>
            <person name="Spunde A."/>
            <person name="Suetsugu N."/>
            <person name="Sugano S."/>
            <person name="Sugiyama A."/>
            <person name="Sun R."/>
            <person name="Suzuki Y."/>
            <person name="Takenaka M."/>
            <person name="Takezawa D."/>
            <person name="Tomogane H."/>
            <person name="Tsuzuki M."/>
            <person name="Ueda T."/>
            <person name="Umeda M."/>
            <person name="Ward J.M."/>
            <person name="Watanabe Y."/>
            <person name="Yazaki K."/>
            <person name="Yokoyama R."/>
            <person name="Yoshitake Y."/>
            <person name="Yotsui I."/>
            <person name="Zachgo S."/>
            <person name="Schmutz J."/>
        </authorList>
    </citation>
    <scope>NUCLEOTIDE SEQUENCE [LARGE SCALE GENOMIC DNA]</scope>
    <source>
        <strain evidence="2">Tak-1</strain>
    </source>
</reference>
<dbReference type="Gramene" id="Mp5g03840.1">
    <property type="protein sequence ID" value="Mp5g03840.1.cds"/>
    <property type="gene ID" value="Mp5g03840"/>
</dbReference>
<organism evidence="1 2">
    <name type="scientific">Marchantia polymorpha</name>
    <name type="common">Common liverwort</name>
    <name type="synonym">Marchantia aquatica</name>
    <dbReference type="NCBI Taxonomy" id="3197"/>
    <lineage>
        <taxon>Eukaryota</taxon>
        <taxon>Viridiplantae</taxon>
        <taxon>Streptophyta</taxon>
        <taxon>Embryophyta</taxon>
        <taxon>Marchantiophyta</taxon>
        <taxon>Marchantiopsida</taxon>
        <taxon>Marchantiidae</taxon>
        <taxon>Marchantiales</taxon>
        <taxon>Marchantiaceae</taxon>
        <taxon>Marchantia</taxon>
    </lineage>
</organism>
<evidence type="ECO:0000313" key="2">
    <source>
        <dbReference type="Proteomes" id="UP000244005"/>
    </source>
</evidence>
<sequence length="65" mass="7568">MHVMPQLATDISSKLFPRRNRWGRSCASLSLLHSFRDQHPLSMECTVSRKQLFWQTWMSIGVYGG</sequence>
<evidence type="ECO:0000313" key="1">
    <source>
        <dbReference type="EMBL" id="PTQ29851.1"/>
    </source>
</evidence>
<keyword evidence="2" id="KW-1185">Reference proteome</keyword>
<gene>
    <name evidence="1" type="ORF">MARPO_0133s0005</name>
</gene>
<accession>A0A2R6W7M2</accession>